<organism evidence="1 2">
    <name type="scientific">Mycobacterium tuberculosis</name>
    <dbReference type="NCBI Taxonomy" id="1773"/>
    <lineage>
        <taxon>Bacteria</taxon>
        <taxon>Bacillati</taxon>
        <taxon>Actinomycetota</taxon>
        <taxon>Actinomycetes</taxon>
        <taxon>Mycobacteriales</taxon>
        <taxon>Mycobacteriaceae</taxon>
        <taxon>Mycobacterium</taxon>
        <taxon>Mycobacterium tuberculosis complex</taxon>
    </lineage>
</organism>
<name>A0A0U0RW07_MYCTX</name>
<protein>
    <submittedName>
        <fullName evidence="1">Uncharacterized protein</fullName>
    </submittedName>
</protein>
<accession>A0A0U0RW07</accession>
<evidence type="ECO:0000313" key="2">
    <source>
        <dbReference type="Proteomes" id="UP000038802"/>
    </source>
</evidence>
<gene>
    <name evidence="1" type="ORF">ERS007703_01466</name>
</gene>
<sequence length="62" mass="6787">MVRVVDTRAVEERASGGVEAVGHRNAGGVKSLRHRVPTLLLEERRYRVESIGAGECSEVVIE</sequence>
<dbReference type="Proteomes" id="UP000038802">
    <property type="component" value="Unassembled WGS sequence"/>
</dbReference>
<dbReference type="AlphaFoldDB" id="A0A0U0RW07"/>
<evidence type="ECO:0000313" key="1">
    <source>
        <dbReference type="EMBL" id="COV47537.1"/>
    </source>
</evidence>
<dbReference type="EMBL" id="CSAE01000125">
    <property type="protein sequence ID" value="COV47537.1"/>
    <property type="molecule type" value="Genomic_DNA"/>
</dbReference>
<reference evidence="2" key="1">
    <citation type="submission" date="2015-03" db="EMBL/GenBank/DDBJ databases">
        <authorList>
            <consortium name="Pathogen Informatics"/>
        </authorList>
    </citation>
    <scope>NUCLEOTIDE SEQUENCE [LARGE SCALE GENOMIC DNA]</scope>
    <source>
        <strain evidence="2">K00500041</strain>
    </source>
</reference>
<proteinExistence type="predicted"/>